<feature type="domain" description="Protein kinase" evidence="13">
    <location>
        <begin position="112"/>
        <end position="363"/>
    </location>
</feature>
<feature type="compositionally biased region" description="Acidic residues" evidence="12">
    <location>
        <begin position="501"/>
        <end position="511"/>
    </location>
</feature>
<dbReference type="SUPFAM" id="SSF56112">
    <property type="entry name" value="Protein kinase-like (PK-like)"/>
    <property type="match status" value="1"/>
</dbReference>
<evidence type="ECO:0000256" key="3">
    <source>
        <dbReference type="ARBA" id="ARBA00022490"/>
    </source>
</evidence>
<comment type="subcellular location">
    <subcellularLocation>
        <location evidence="1">Cytoplasm</location>
    </subcellularLocation>
</comment>
<evidence type="ECO:0000313" key="15">
    <source>
        <dbReference type="Proteomes" id="UP000659654"/>
    </source>
</evidence>
<keyword evidence="15" id="KW-1185">Reference proteome</keyword>
<dbReference type="GO" id="GO:0050321">
    <property type="term" value="F:tau-protein kinase activity"/>
    <property type="evidence" value="ECO:0007669"/>
    <property type="project" value="TreeGrafter"/>
</dbReference>
<feature type="region of interest" description="Disordered" evidence="12">
    <location>
        <begin position="461"/>
        <end position="483"/>
    </location>
</feature>
<dbReference type="Proteomes" id="UP000582659">
    <property type="component" value="Unassembled WGS sequence"/>
</dbReference>
<evidence type="ECO:0000256" key="8">
    <source>
        <dbReference type="ARBA" id="ARBA00022840"/>
    </source>
</evidence>
<dbReference type="FunFam" id="3.30.200.20:FF:000003">
    <property type="entry name" value="Non-specific serine/threonine protein kinase"/>
    <property type="match status" value="1"/>
</dbReference>
<evidence type="ECO:0000256" key="1">
    <source>
        <dbReference type="ARBA" id="ARBA00004496"/>
    </source>
</evidence>
<comment type="catalytic activity">
    <reaction evidence="10">
        <text>L-seryl-[protein] + ATP = O-phospho-L-seryl-[protein] + ADP + H(+)</text>
        <dbReference type="Rhea" id="RHEA:17989"/>
        <dbReference type="Rhea" id="RHEA-COMP:9863"/>
        <dbReference type="Rhea" id="RHEA-COMP:11604"/>
        <dbReference type="ChEBI" id="CHEBI:15378"/>
        <dbReference type="ChEBI" id="CHEBI:29999"/>
        <dbReference type="ChEBI" id="CHEBI:30616"/>
        <dbReference type="ChEBI" id="CHEBI:83421"/>
        <dbReference type="ChEBI" id="CHEBI:456216"/>
        <dbReference type="EC" id="2.7.11.1"/>
    </reaction>
</comment>
<proteinExistence type="predicted"/>
<keyword evidence="3" id="KW-0963">Cytoplasm</keyword>
<dbReference type="PROSITE" id="PS00107">
    <property type="entry name" value="PROTEIN_KINASE_ATP"/>
    <property type="match status" value="1"/>
</dbReference>
<feature type="compositionally biased region" description="Polar residues" evidence="12">
    <location>
        <begin position="518"/>
        <end position="528"/>
    </location>
</feature>
<dbReference type="EMBL" id="CAJFDI010000003">
    <property type="protein sequence ID" value="CAD5222133.1"/>
    <property type="molecule type" value="Genomic_DNA"/>
</dbReference>
<accession>A0A7I8WHY8</accession>
<dbReference type="PANTHER" id="PTHR24346:SF42">
    <property type="entry name" value="SERINE_THREONINE-PROTEIN KINASE SIK3"/>
    <property type="match status" value="1"/>
</dbReference>
<dbReference type="OrthoDB" id="193931at2759"/>
<dbReference type="Proteomes" id="UP000659654">
    <property type="component" value="Unassembled WGS sequence"/>
</dbReference>
<keyword evidence="5" id="KW-0808">Transferase</keyword>
<dbReference type="InterPro" id="IPR017441">
    <property type="entry name" value="Protein_kinase_ATP_BS"/>
</dbReference>
<feature type="binding site" evidence="11">
    <location>
        <position position="141"/>
    </location>
    <ligand>
        <name>ATP</name>
        <dbReference type="ChEBI" id="CHEBI:30616"/>
    </ligand>
</feature>
<keyword evidence="6 11" id="KW-0547">Nucleotide-binding</keyword>
<feature type="region of interest" description="Disordered" evidence="12">
    <location>
        <begin position="685"/>
        <end position="704"/>
    </location>
</feature>
<dbReference type="GO" id="GO:0005737">
    <property type="term" value="C:cytoplasm"/>
    <property type="evidence" value="ECO:0007669"/>
    <property type="project" value="UniProtKB-SubCell"/>
</dbReference>
<dbReference type="EC" id="2.7.11.1" evidence="2"/>
<name>A0A7I8WHY8_BURXY</name>
<evidence type="ECO:0000256" key="12">
    <source>
        <dbReference type="SAM" id="MobiDB-lite"/>
    </source>
</evidence>
<feature type="region of interest" description="Disordered" evidence="12">
    <location>
        <begin position="831"/>
        <end position="852"/>
    </location>
</feature>
<organism evidence="14 15">
    <name type="scientific">Bursaphelenchus xylophilus</name>
    <name type="common">Pinewood nematode worm</name>
    <name type="synonym">Aphelenchoides xylophilus</name>
    <dbReference type="NCBI Taxonomy" id="6326"/>
    <lineage>
        <taxon>Eukaryota</taxon>
        <taxon>Metazoa</taxon>
        <taxon>Ecdysozoa</taxon>
        <taxon>Nematoda</taxon>
        <taxon>Chromadorea</taxon>
        <taxon>Rhabditida</taxon>
        <taxon>Tylenchina</taxon>
        <taxon>Tylenchomorpha</taxon>
        <taxon>Aphelenchoidea</taxon>
        <taxon>Aphelenchoididae</taxon>
        <taxon>Bursaphelenchus</taxon>
    </lineage>
</organism>
<evidence type="ECO:0000256" key="7">
    <source>
        <dbReference type="ARBA" id="ARBA00022777"/>
    </source>
</evidence>
<dbReference type="GO" id="GO:0000226">
    <property type="term" value="P:microtubule cytoskeleton organization"/>
    <property type="evidence" value="ECO:0007669"/>
    <property type="project" value="TreeGrafter"/>
</dbReference>
<sequence>MLDVAVWSSQCQAADPLAGGSPTDTQFATALLQQDLGKVHVLNGKPTGRRFARFPFLQNKQATVPELAIGNIAMLSMGTPAGSSGDSTAIASMLRASHSGVQSTRMNQIGAYKLGKKLGHGNFGTVRSAVHEIAKTKVAVKVMDKNKIDAENMIKVEREITVLKALRHPHIIRLYEIIRTDNYLFIVTELASGGEVFDMLTQKGRQSEKEARRIFQQLCSAVAYCHANGIVHRDLKAENILLDKEGNVKLADFGFSNFQRPDTLLQTWCGSPPYAAPELLVAQAYDGRQADIWSLGVMLFILVTAEFPFQGGTIDNLKMAVLRELLNIPFYISVECADLLRKMLTLNPEKRATMSQVLNHRWFTQEVPEEIKTLIHAPTLKDPKPQREARSASSSMLTHNLDPTVLLYMQKHTIWSEEKVIEDALMQKFESPVYATYTLLCDKLQNLKQINRALIPDEDACRRGSRGSITSGKARVDPEPDTQSITQQQLAQLSLSTVSDCDSDESMEDEQPSERSQRNFMTHTGPSTSDEEYLNEQRRHTLCASERFPMNPMNPHQQFAFDIHQQFEQHQQQQLLLMQHLQQNPMFMNTNPLQQQIAQKLLEMAAHQQNEQSLYSSQNPAFPPGGPNPAALASLMCMKNGLFDYTKLIRLPNNQERRASANEAMLGLHGFLAAQMNAQGNTVGKNKLKHPTGLAQPETSNLKGPTVEEEGAMYLSRFGSAKRNTVHGAQTMVSGLTVGTPLQPMPQQQPTIPRYARTPYAKCNGNERRSSWASTTNQGIVNSQQFSKLESLYAQSLRGAAAAAANGSGNVASGEPQMTGIQQLQAEFQRLKATTEKATSSNSSNVGMNGPLNMNTPRISITDENNKSFVAQNSPSYSPMAFMSQKNSAQDGTNNNNVSPEPPKWIFIPVAPSVAIDRIYGYVKQQNMTCEIRSGSENNGITEIRVVTNNQTVISLSIDKSADNPDISKTEFSLIRGDPAEADAVRLGLMESFNEIR</sequence>
<evidence type="ECO:0000256" key="9">
    <source>
        <dbReference type="ARBA" id="ARBA00047899"/>
    </source>
</evidence>
<evidence type="ECO:0000256" key="10">
    <source>
        <dbReference type="ARBA" id="ARBA00048679"/>
    </source>
</evidence>
<dbReference type="PROSITE" id="PS00108">
    <property type="entry name" value="PROTEIN_KINASE_ST"/>
    <property type="match status" value="1"/>
</dbReference>
<keyword evidence="4" id="KW-0723">Serine/threonine-protein kinase</keyword>
<dbReference type="PROSITE" id="PS50011">
    <property type="entry name" value="PROTEIN_KINASE_DOM"/>
    <property type="match status" value="1"/>
</dbReference>
<dbReference type="PANTHER" id="PTHR24346">
    <property type="entry name" value="MAP/MICROTUBULE AFFINITY-REGULATING KINASE"/>
    <property type="match status" value="1"/>
</dbReference>
<protein>
    <recommendedName>
        <fullName evidence="2">non-specific serine/threonine protein kinase</fullName>
        <ecNumber evidence="2">2.7.11.1</ecNumber>
    </recommendedName>
</protein>
<dbReference type="GO" id="GO:0005524">
    <property type="term" value="F:ATP binding"/>
    <property type="evidence" value="ECO:0007669"/>
    <property type="project" value="UniProtKB-UniRule"/>
</dbReference>
<feature type="compositionally biased region" description="Polar residues" evidence="12">
    <location>
        <begin position="836"/>
        <end position="852"/>
    </location>
</feature>
<evidence type="ECO:0000256" key="11">
    <source>
        <dbReference type="PROSITE-ProRule" id="PRU10141"/>
    </source>
</evidence>
<dbReference type="InterPro" id="IPR000719">
    <property type="entry name" value="Prot_kinase_dom"/>
</dbReference>
<dbReference type="SMR" id="A0A7I8WHY8"/>
<evidence type="ECO:0000313" key="14">
    <source>
        <dbReference type="EMBL" id="CAD5222133.1"/>
    </source>
</evidence>
<keyword evidence="7" id="KW-0418">Kinase</keyword>
<dbReference type="SMART" id="SM00220">
    <property type="entry name" value="S_TKc"/>
    <property type="match status" value="1"/>
</dbReference>
<comment type="caution">
    <text evidence="14">The sequence shown here is derived from an EMBL/GenBank/DDBJ whole genome shotgun (WGS) entry which is preliminary data.</text>
</comment>
<dbReference type="CDD" id="cd14003">
    <property type="entry name" value="STKc_AMPK-like"/>
    <property type="match status" value="1"/>
</dbReference>
<reference evidence="14" key="1">
    <citation type="submission" date="2020-09" db="EMBL/GenBank/DDBJ databases">
        <authorList>
            <person name="Kikuchi T."/>
        </authorList>
    </citation>
    <scope>NUCLEOTIDE SEQUENCE</scope>
    <source>
        <strain evidence="14">Ka4C1</strain>
    </source>
</reference>
<dbReference type="InterPro" id="IPR011009">
    <property type="entry name" value="Kinase-like_dom_sf"/>
</dbReference>
<keyword evidence="8 11" id="KW-0067">ATP-binding</keyword>
<evidence type="ECO:0000256" key="2">
    <source>
        <dbReference type="ARBA" id="ARBA00012513"/>
    </source>
</evidence>
<evidence type="ECO:0000256" key="5">
    <source>
        <dbReference type="ARBA" id="ARBA00022679"/>
    </source>
</evidence>
<dbReference type="FunFam" id="1.10.510.10:FF:001222">
    <property type="entry name" value="Serine/threonine-protein kinase ppk25"/>
    <property type="match status" value="1"/>
</dbReference>
<dbReference type="InterPro" id="IPR008271">
    <property type="entry name" value="Ser/Thr_kinase_AS"/>
</dbReference>
<comment type="catalytic activity">
    <reaction evidence="9">
        <text>L-threonyl-[protein] + ATP = O-phospho-L-threonyl-[protein] + ADP + H(+)</text>
        <dbReference type="Rhea" id="RHEA:46608"/>
        <dbReference type="Rhea" id="RHEA-COMP:11060"/>
        <dbReference type="Rhea" id="RHEA-COMP:11605"/>
        <dbReference type="ChEBI" id="CHEBI:15378"/>
        <dbReference type="ChEBI" id="CHEBI:30013"/>
        <dbReference type="ChEBI" id="CHEBI:30616"/>
        <dbReference type="ChEBI" id="CHEBI:61977"/>
        <dbReference type="ChEBI" id="CHEBI:456216"/>
        <dbReference type="EC" id="2.7.11.1"/>
    </reaction>
</comment>
<feature type="region of interest" description="Disordered" evidence="12">
    <location>
        <begin position="497"/>
        <end position="534"/>
    </location>
</feature>
<evidence type="ECO:0000256" key="4">
    <source>
        <dbReference type="ARBA" id="ARBA00022527"/>
    </source>
</evidence>
<dbReference type="AlphaFoldDB" id="A0A7I8WHY8"/>
<dbReference type="Pfam" id="PF00069">
    <property type="entry name" value="Pkinase"/>
    <property type="match status" value="1"/>
</dbReference>
<evidence type="ECO:0000256" key="6">
    <source>
        <dbReference type="ARBA" id="ARBA00022741"/>
    </source>
</evidence>
<gene>
    <name evidence="14" type="ORF">BXYJ_LOCUS7101</name>
</gene>
<evidence type="ECO:0000259" key="13">
    <source>
        <dbReference type="PROSITE" id="PS50011"/>
    </source>
</evidence>
<dbReference type="Gene3D" id="1.10.510.10">
    <property type="entry name" value="Transferase(Phosphotransferase) domain 1"/>
    <property type="match status" value="1"/>
</dbReference>
<dbReference type="EMBL" id="CAJFCV020000003">
    <property type="protein sequence ID" value="CAG9109199.1"/>
    <property type="molecule type" value="Genomic_DNA"/>
</dbReference>
<dbReference type="GO" id="GO:0035556">
    <property type="term" value="P:intracellular signal transduction"/>
    <property type="evidence" value="ECO:0007669"/>
    <property type="project" value="TreeGrafter"/>
</dbReference>